<dbReference type="EMBL" id="ML992503">
    <property type="protein sequence ID" value="KAF2225902.1"/>
    <property type="molecule type" value="Genomic_DNA"/>
</dbReference>
<evidence type="ECO:0000313" key="1">
    <source>
        <dbReference type="EMBL" id="KAF2225902.1"/>
    </source>
</evidence>
<proteinExistence type="predicted"/>
<evidence type="ECO:0008006" key="3">
    <source>
        <dbReference type="Google" id="ProtNLM"/>
    </source>
</evidence>
<dbReference type="AlphaFoldDB" id="A0A6A6GJH5"/>
<sequence length="586" mass="66437">MICNAGEGTRSGKWVASCLGLHENRKPLSNMATSILDLPTETFFLVADQLDCRHSLASLSLTCKLLNKLCLPKLWETVEVVEWHACLRRTSKAKPRKGSQSQANVDPSIVRRYFSNVPPTISLDLLPGFINTMNTTLSIQDRFYNAPIGTPWPHLYGLLRTLLLHPQLCEFVRHLKITNHAIQKLPRSEYHKFCKTAPEAVPGTSEAFVRALRAHVRSLQQRLGLHESHLLSSLKGSMFDDGYLGLLLSLLGPRLRSLDFSESVGEHRRHGGQRILHESSARWINFLVAWPQNFLPDFPVPVLCAVLKRLTVRRIDRPGCVVCVASVLELAKSLPFCQDVVVECGNLSGGGDVAATYNNVRRLELDRCHATFGDGSVGSTLRSTGSLKTFCLVFDQVVNPGHAYPWYLCPSMNTGELNVGLETLEDLTIGCHYLPNRNHQNYEHAMRESRKLFMPLRIKRLHIDHGMLCRYSSEYGIPGVKLPPGLEEVRLMNFQSVIHTDGLQTLLEKNDLPALRILIIELEPKRLRLRMQQLDLLRFISLCTRKSIECIVVENLRQGTFLRSSSPDLRLWKRIRRPGWRELLEM</sequence>
<evidence type="ECO:0000313" key="2">
    <source>
        <dbReference type="Proteomes" id="UP000799538"/>
    </source>
</evidence>
<organism evidence="1 2">
    <name type="scientific">Elsinoe ampelina</name>
    <dbReference type="NCBI Taxonomy" id="302913"/>
    <lineage>
        <taxon>Eukaryota</taxon>
        <taxon>Fungi</taxon>
        <taxon>Dikarya</taxon>
        <taxon>Ascomycota</taxon>
        <taxon>Pezizomycotina</taxon>
        <taxon>Dothideomycetes</taxon>
        <taxon>Dothideomycetidae</taxon>
        <taxon>Myriangiales</taxon>
        <taxon>Elsinoaceae</taxon>
        <taxon>Elsinoe</taxon>
    </lineage>
</organism>
<dbReference type="Proteomes" id="UP000799538">
    <property type="component" value="Unassembled WGS sequence"/>
</dbReference>
<accession>A0A6A6GJH5</accession>
<keyword evidence="2" id="KW-1185">Reference proteome</keyword>
<name>A0A6A6GJH5_9PEZI</name>
<gene>
    <name evidence="1" type="ORF">BDZ85DRAFT_258277</name>
</gene>
<protein>
    <recommendedName>
        <fullName evidence="3">F-box domain-containing protein</fullName>
    </recommendedName>
</protein>
<reference evidence="2" key="1">
    <citation type="journal article" date="2020" name="Stud. Mycol.">
        <title>101 Dothideomycetes genomes: A test case for predicting lifestyles and emergence of pathogens.</title>
        <authorList>
            <person name="Haridas S."/>
            <person name="Albert R."/>
            <person name="Binder M."/>
            <person name="Bloem J."/>
            <person name="LaButti K."/>
            <person name="Salamov A."/>
            <person name="Andreopoulos B."/>
            <person name="Baker S."/>
            <person name="Barry K."/>
            <person name="Bills G."/>
            <person name="Bluhm B."/>
            <person name="Cannon C."/>
            <person name="Castanera R."/>
            <person name="Culley D."/>
            <person name="Daum C."/>
            <person name="Ezra D."/>
            <person name="Gonzalez J."/>
            <person name="Henrissat B."/>
            <person name="Kuo A."/>
            <person name="Liang C."/>
            <person name="Lipzen A."/>
            <person name="Lutzoni F."/>
            <person name="Magnuson J."/>
            <person name="Mondo S."/>
            <person name="Nolan M."/>
            <person name="Ohm R."/>
            <person name="Pangilinan J."/>
            <person name="Park H.-J."/>
            <person name="Ramirez L."/>
            <person name="Alfaro M."/>
            <person name="Sun H."/>
            <person name="Tritt A."/>
            <person name="Yoshinaga Y."/>
            <person name="Zwiers L.-H."/>
            <person name="Turgeon B."/>
            <person name="Goodwin S."/>
            <person name="Spatafora J."/>
            <person name="Crous P."/>
            <person name="Grigoriev I."/>
        </authorList>
    </citation>
    <scope>NUCLEOTIDE SEQUENCE [LARGE SCALE GENOMIC DNA]</scope>
    <source>
        <strain evidence="2">CECT 20119</strain>
    </source>
</reference>